<dbReference type="InterPro" id="IPR009057">
    <property type="entry name" value="Homeodomain-like_sf"/>
</dbReference>
<keyword evidence="3" id="KW-0804">Transcription</keyword>
<dbReference type="GO" id="GO:0003677">
    <property type="term" value="F:DNA binding"/>
    <property type="evidence" value="ECO:0007669"/>
    <property type="project" value="UniProtKB-UniRule"/>
</dbReference>
<dbReference type="InterPro" id="IPR036271">
    <property type="entry name" value="Tet_transcr_reg_TetR-rel_C_sf"/>
</dbReference>
<dbReference type="EMBL" id="CP019312">
    <property type="protein sequence ID" value="APX12927.1"/>
    <property type="molecule type" value="Genomic_DNA"/>
</dbReference>
<feature type="domain" description="HTH tetR-type" evidence="5">
    <location>
        <begin position="1"/>
        <end position="61"/>
    </location>
</feature>
<organism evidence="6 7">
    <name type="scientific">Tateyamaria omphalii</name>
    <dbReference type="NCBI Taxonomy" id="299262"/>
    <lineage>
        <taxon>Bacteria</taxon>
        <taxon>Pseudomonadati</taxon>
        <taxon>Pseudomonadota</taxon>
        <taxon>Alphaproteobacteria</taxon>
        <taxon>Rhodobacterales</taxon>
        <taxon>Roseobacteraceae</taxon>
        <taxon>Tateyamaria</taxon>
    </lineage>
</organism>
<protein>
    <submittedName>
        <fullName evidence="6">TetR family transcriptional regulator</fullName>
    </submittedName>
</protein>
<keyword evidence="2 4" id="KW-0238">DNA-binding</keyword>
<name>A0A1P8MXV8_9RHOB</name>
<evidence type="ECO:0000256" key="1">
    <source>
        <dbReference type="ARBA" id="ARBA00023015"/>
    </source>
</evidence>
<dbReference type="PANTHER" id="PTHR47506:SF6">
    <property type="entry name" value="HTH-TYPE TRANSCRIPTIONAL REPRESSOR NEMR"/>
    <property type="match status" value="1"/>
</dbReference>
<dbReference type="OrthoDB" id="9809772at2"/>
<dbReference type="InterPro" id="IPR001647">
    <property type="entry name" value="HTH_TetR"/>
</dbReference>
<evidence type="ECO:0000259" key="5">
    <source>
        <dbReference type="PROSITE" id="PS50977"/>
    </source>
</evidence>
<evidence type="ECO:0000313" key="7">
    <source>
        <dbReference type="Proteomes" id="UP000186336"/>
    </source>
</evidence>
<dbReference type="STRING" id="299262.BWR18_15475"/>
<dbReference type="Pfam" id="PF00440">
    <property type="entry name" value="TetR_N"/>
    <property type="match status" value="1"/>
</dbReference>
<dbReference type="Proteomes" id="UP000186336">
    <property type="component" value="Chromosome"/>
</dbReference>
<gene>
    <name evidence="6" type="ORF">BWR18_15475</name>
</gene>
<reference evidence="6 7" key="1">
    <citation type="submission" date="2017-01" db="EMBL/GenBank/DDBJ databases">
        <title>Complete genome of Tateyamaria omphalii DOK1-4 isolated from seawater in Dokdo.</title>
        <authorList>
            <person name="Kim J.H."/>
            <person name="Chi W.-J."/>
        </authorList>
    </citation>
    <scope>NUCLEOTIDE SEQUENCE [LARGE SCALE GENOMIC DNA]</scope>
    <source>
        <strain evidence="6 7">DOK1-4</strain>
    </source>
</reference>
<dbReference type="PROSITE" id="PS50977">
    <property type="entry name" value="HTH_TETR_2"/>
    <property type="match status" value="1"/>
</dbReference>
<evidence type="ECO:0000256" key="2">
    <source>
        <dbReference type="ARBA" id="ARBA00023125"/>
    </source>
</evidence>
<dbReference type="SUPFAM" id="SSF46689">
    <property type="entry name" value="Homeodomain-like"/>
    <property type="match status" value="1"/>
</dbReference>
<dbReference type="PANTHER" id="PTHR47506">
    <property type="entry name" value="TRANSCRIPTIONAL REGULATORY PROTEIN"/>
    <property type="match status" value="1"/>
</dbReference>
<accession>A0A1P8MXV8</accession>
<sequence>MDTRTHLLDQAEHLARQRGFDGFSFADLAAGADIRKASVHYHFPAKGDLSQALIARYRAVFMERLHDISLAHPTAGARLLRLLDLYRIASEGGRSLCLCVALSVTQAALPKETIAEIVAFHRDVTAWLEAVFRLGQSDGSLQRVVDPRAEAQAAMAQVEGAQIMARAAGDPSRFEAAIFTLVSRAI</sequence>
<dbReference type="KEGG" id="tom:BWR18_15475"/>
<keyword evidence="7" id="KW-1185">Reference proteome</keyword>
<dbReference type="RefSeq" id="WP_076629348.1">
    <property type="nucleotide sequence ID" value="NZ_CP019312.1"/>
</dbReference>
<dbReference type="AlphaFoldDB" id="A0A1P8MXV8"/>
<dbReference type="PRINTS" id="PR00455">
    <property type="entry name" value="HTHTETR"/>
</dbReference>
<dbReference type="Gene3D" id="1.10.357.10">
    <property type="entry name" value="Tetracycline Repressor, domain 2"/>
    <property type="match status" value="1"/>
</dbReference>
<keyword evidence="1" id="KW-0805">Transcription regulation</keyword>
<evidence type="ECO:0000313" key="6">
    <source>
        <dbReference type="EMBL" id="APX12927.1"/>
    </source>
</evidence>
<proteinExistence type="predicted"/>
<evidence type="ECO:0000256" key="3">
    <source>
        <dbReference type="ARBA" id="ARBA00023163"/>
    </source>
</evidence>
<dbReference type="SUPFAM" id="SSF48498">
    <property type="entry name" value="Tetracyclin repressor-like, C-terminal domain"/>
    <property type="match status" value="1"/>
</dbReference>
<feature type="DNA-binding region" description="H-T-H motif" evidence="4">
    <location>
        <begin position="24"/>
        <end position="43"/>
    </location>
</feature>
<evidence type="ECO:0000256" key="4">
    <source>
        <dbReference type="PROSITE-ProRule" id="PRU00335"/>
    </source>
</evidence>